<evidence type="ECO:0000313" key="8">
    <source>
        <dbReference type="Proteomes" id="UP000191257"/>
    </source>
</evidence>
<evidence type="ECO:0000259" key="4">
    <source>
        <dbReference type="PROSITE" id="PS51737"/>
    </source>
</evidence>
<evidence type="ECO:0000313" key="7">
    <source>
        <dbReference type="EMBL" id="ARC38601.1"/>
    </source>
</evidence>
<dbReference type="EMBL" id="CP020442">
    <property type="protein sequence ID" value="ARC38504.1"/>
    <property type="molecule type" value="Genomic_DNA"/>
</dbReference>
<dbReference type="PROSITE" id="PS51737">
    <property type="entry name" value="RECOMBINASE_DNA_BIND"/>
    <property type="match status" value="1"/>
</dbReference>
<dbReference type="InterPro" id="IPR006119">
    <property type="entry name" value="Resolv_N"/>
</dbReference>
<feature type="region of interest" description="Disordered" evidence="2">
    <location>
        <begin position="546"/>
        <end position="567"/>
    </location>
</feature>
<dbReference type="Proteomes" id="UP000191257">
    <property type="component" value="Chromosome"/>
</dbReference>
<protein>
    <submittedName>
        <fullName evidence="7">Recombinase family protein</fullName>
    </submittedName>
</protein>
<gene>
    <name evidence="5" type="ORF">A6J80_10525</name>
    <name evidence="6" type="ORF">A6J80_13785</name>
    <name evidence="7" type="ORF">A6J80_16075</name>
</gene>
<organism evidence="7 8">
    <name type="scientific">Paracoccus yeei</name>
    <dbReference type="NCBI Taxonomy" id="147645"/>
    <lineage>
        <taxon>Bacteria</taxon>
        <taxon>Pseudomonadati</taxon>
        <taxon>Pseudomonadota</taxon>
        <taxon>Alphaproteobacteria</taxon>
        <taxon>Rhodobacterales</taxon>
        <taxon>Paracoccaceae</taxon>
        <taxon>Paracoccus</taxon>
    </lineage>
</organism>
<dbReference type="PROSITE" id="PS51736">
    <property type="entry name" value="RECOMBINASES_3"/>
    <property type="match status" value="1"/>
</dbReference>
<name>A0A1V0GXQ7_9RHOB</name>
<dbReference type="InterPro" id="IPR038109">
    <property type="entry name" value="DNA_bind_recomb_sf"/>
</dbReference>
<dbReference type="InterPro" id="IPR036162">
    <property type="entry name" value="Resolvase-like_N_sf"/>
</dbReference>
<feature type="coiled-coil region" evidence="1">
    <location>
        <begin position="380"/>
        <end position="445"/>
    </location>
</feature>
<feature type="domain" description="Resolvase/invertase-type recombinase catalytic" evidence="3">
    <location>
        <begin position="7"/>
        <end position="155"/>
    </location>
</feature>
<dbReference type="Pfam" id="PF07508">
    <property type="entry name" value="Recombinase"/>
    <property type="match status" value="1"/>
</dbReference>
<dbReference type="EMBL" id="CP020442">
    <property type="protein sequence ID" value="ARC38560.1"/>
    <property type="molecule type" value="Genomic_DNA"/>
</dbReference>
<dbReference type="Gene3D" id="3.90.1750.20">
    <property type="entry name" value="Putative Large Serine Recombinase, Chain B, Domain 2"/>
    <property type="match status" value="1"/>
</dbReference>
<dbReference type="KEGG" id="pye:A6J80_10525"/>
<evidence type="ECO:0000256" key="1">
    <source>
        <dbReference type="SAM" id="Coils"/>
    </source>
</evidence>
<accession>A0A1V0GXQ7</accession>
<dbReference type="SUPFAM" id="SSF53041">
    <property type="entry name" value="Resolvase-like"/>
    <property type="match status" value="1"/>
</dbReference>
<dbReference type="RefSeq" id="WP_080622832.1">
    <property type="nucleotide sequence ID" value="NZ_CAWMZI010000001.1"/>
</dbReference>
<dbReference type="AlphaFoldDB" id="A0A1V0GXQ7"/>
<dbReference type="InterPro" id="IPR011109">
    <property type="entry name" value="DNA_bind_recombinase_dom"/>
</dbReference>
<dbReference type="KEGG" id="pye:A6J80_16075"/>
<dbReference type="InterPro" id="IPR025827">
    <property type="entry name" value="Zn_ribbon_recom_dom"/>
</dbReference>
<reference evidence="8" key="1">
    <citation type="submission" date="2017-03" db="EMBL/GenBank/DDBJ databases">
        <title>FDA dAtabase for Regulatory Grade micrObial Sequences (FDA-ARGOS): Supporting development and validation of Infectious Disease Dx tests.</title>
        <authorList>
            <person name="Minogue T."/>
            <person name="Wolcott M."/>
            <person name="Wasieloski L."/>
            <person name="Aguilar W."/>
            <person name="Moore D."/>
            <person name="Tallon L."/>
            <person name="Sadzewicz L."/>
            <person name="Sengamalay N."/>
            <person name="Ott S."/>
            <person name="Godinez A."/>
            <person name="Nagaraj S."/>
            <person name="Nadendla S."/>
            <person name="Geyer C."/>
            <person name="Sichtig H."/>
        </authorList>
    </citation>
    <scope>NUCLEOTIDE SEQUENCE [LARGE SCALE GENOMIC DNA]</scope>
    <source>
        <strain evidence="8">FDAARGOS_252</strain>
    </source>
</reference>
<dbReference type="GO" id="GO:0000150">
    <property type="term" value="F:DNA strand exchange activity"/>
    <property type="evidence" value="ECO:0007669"/>
    <property type="project" value="InterPro"/>
</dbReference>
<dbReference type="SMART" id="SM00857">
    <property type="entry name" value="Resolvase"/>
    <property type="match status" value="1"/>
</dbReference>
<dbReference type="GO" id="GO:0003677">
    <property type="term" value="F:DNA binding"/>
    <property type="evidence" value="ECO:0007669"/>
    <property type="project" value="InterPro"/>
</dbReference>
<dbReference type="KEGG" id="pye:A6J80_13785"/>
<keyword evidence="8" id="KW-1185">Reference proteome</keyword>
<evidence type="ECO:0000313" key="6">
    <source>
        <dbReference type="EMBL" id="ARC38560.1"/>
    </source>
</evidence>
<dbReference type="CDD" id="cd00338">
    <property type="entry name" value="Ser_Recombinase"/>
    <property type="match status" value="1"/>
</dbReference>
<feature type="domain" description="Recombinase" evidence="4">
    <location>
        <begin position="154"/>
        <end position="297"/>
    </location>
</feature>
<dbReference type="Gene3D" id="3.40.50.1390">
    <property type="entry name" value="Resolvase, N-terminal catalytic domain"/>
    <property type="match status" value="1"/>
</dbReference>
<evidence type="ECO:0000256" key="2">
    <source>
        <dbReference type="SAM" id="MobiDB-lite"/>
    </source>
</evidence>
<evidence type="ECO:0000313" key="5">
    <source>
        <dbReference type="EMBL" id="ARC38504.1"/>
    </source>
</evidence>
<sequence>MTKPKLRVAIYARFSTDKQRDASIEDQIESCRDLAAREGWEVAATYHDRATSGASMFRPGIEALQREARAGKFDIVLAEAMDRLSRKLADIAKFHERMEHLGIRIHTLTEGEITEMLIGMKGTMNQILLRDIGIKTHRGQKGRVRAGKLAGGNAYGYDVLPGVTVNGKSEHGDRAINRAEAEVVRRIFRDYAQGTSAGKIAEALNIERIPGPRGGWWGTSTILGNRERGTGILNNELYVGRLVWNRLHFSKDPDTGKRNSRLNPEDRVTAVDVPHLRIIDEALWDQVKARQGAMKTKNTDVPIWDRRRPKFLFSGLMTCGCCGGGFSKVSKDGFGCSTARKKGAAACTNMAVIKQGDLERRVLHALDHHLMDEEAVRIFCEEYAAERNRLQAAREASRIELERELKQISTDHKKLVDAIIAGVPAEQVKDRMIELDARRKDLERQLAASPAPDPIRIHPGMATTYRARIGQLIRGLSENDRMEEAKEALRALVEKIVLVPVPPEESGSGKSDGRPGLAIHLHGALASLLRLACGLPVHEVVGAVAQTQKAPRRAGRGGSNSVQSAEAHLQSSDIAEELVLVAGAGFEPAAFRL</sequence>
<dbReference type="InterPro" id="IPR050639">
    <property type="entry name" value="SSR_resolvase"/>
</dbReference>
<dbReference type="EMBL" id="CP020442">
    <property type="protein sequence ID" value="ARC38601.1"/>
    <property type="molecule type" value="Genomic_DNA"/>
</dbReference>
<evidence type="ECO:0000259" key="3">
    <source>
        <dbReference type="PROSITE" id="PS51736"/>
    </source>
</evidence>
<dbReference type="Pfam" id="PF13408">
    <property type="entry name" value="Zn_ribbon_recom"/>
    <property type="match status" value="1"/>
</dbReference>
<proteinExistence type="predicted"/>
<keyword evidence="1" id="KW-0175">Coiled coil</keyword>
<dbReference type="PANTHER" id="PTHR30461:SF23">
    <property type="entry name" value="DNA RECOMBINASE-RELATED"/>
    <property type="match status" value="1"/>
</dbReference>
<dbReference type="PANTHER" id="PTHR30461">
    <property type="entry name" value="DNA-INVERTASE FROM LAMBDOID PROPHAGE"/>
    <property type="match status" value="1"/>
</dbReference>
<reference evidence="7" key="2">
    <citation type="submission" date="2017-12" db="EMBL/GenBank/DDBJ databases">
        <title>FDA dAtabase for Regulatory Grade micrObial Sequences (FDA-ARGOS): Supporting development and validation of Infectious Disease Dx tests.</title>
        <authorList>
            <person name="Campos J."/>
            <person name="Goldberg B."/>
            <person name="Tallon L."/>
            <person name="Sadzewicz L."/>
            <person name="Sengamalay N."/>
            <person name="Ott S."/>
            <person name="Godinez A."/>
            <person name="Nagaraj S."/>
            <person name="Vyas G."/>
            <person name="Aluvathingal J."/>
            <person name="Nadendla S."/>
            <person name="Geyer C."/>
            <person name="Nandy P."/>
            <person name="Hobson J."/>
            <person name="Sichtig H."/>
        </authorList>
    </citation>
    <scope>NUCLEOTIDE SEQUENCE</scope>
    <source>
        <strain evidence="7">FDAARGOS_252</strain>
    </source>
</reference>
<dbReference type="Pfam" id="PF00239">
    <property type="entry name" value="Resolvase"/>
    <property type="match status" value="1"/>
</dbReference>